<feature type="region of interest" description="Disordered" evidence="1">
    <location>
        <begin position="1"/>
        <end position="114"/>
    </location>
</feature>
<sequence length="114" mass="12552">MSRFPLSPSPSPSPSPCSSIKTQRREREELPSPPPPATTGTLPTTTTQPQRSPTSGDNHHHRFLGIPTQLPPPRRYYDLKVEGGAEAVKGSRMPAETSPVATKRLTYPRRDRPS</sequence>
<organism evidence="2 3">
    <name type="scientific">Rhododendron griersonianum</name>
    <dbReference type="NCBI Taxonomy" id="479676"/>
    <lineage>
        <taxon>Eukaryota</taxon>
        <taxon>Viridiplantae</taxon>
        <taxon>Streptophyta</taxon>
        <taxon>Embryophyta</taxon>
        <taxon>Tracheophyta</taxon>
        <taxon>Spermatophyta</taxon>
        <taxon>Magnoliopsida</taxon>
        <taxon>eudicotyledons</taxon>
        <taxon>Gunneridae</taxon>
        <taxon>Pentapetalae</taxon>
        <taxon>asterids</taxon>
        <taxon>Ericales</taxon>
        <taxon>Ericaceae</taxon>
        <taxon>Ericoideae</taxon>
        <taxon>Rhodoreae</taxon>
        <taxon>Rhododendron</taxon>
    </lineage>
</organism>
<protein>
    <submittedName>
        <fullName evidence="2">Uncharacterized protein</fullName>
    </submittedName>
</protein>
<feature type="compositionally biased region" description="Low complexity" evidence="1">
    <location>
        <begin position="38"/>
        <end position="56"/>
    </location>
</feature>
<reference evidence="2" key="1">
    <citation type="submission" date="2020-08" db="EMBL/GenBank/DDBJ databases">
        <title>Plant Genome Project.</title>
        <authorList>
            <person name="Zhang R.-G."/>
        </authorList>
    </citation>
    <scope>NUCLEOTIDE SEQUENCE</scope>
    <source>
        <strain evidence="2">WSP0</strain>
        <tissue evidence="2">Leaf</tissue>
    </source>
</reference>
<comment type="caution">
    <text evidence="2">The sequence shown here is derived from an EMBL/GenBank/DDBJ whole genome shotgun (WGS) entry which is preliminary data.</text>
</comment>
<evidence type="ECO:0000256" key="1">
    <source>
        <dbReference type="SAM" id="MobiDB-lite"/>
    </source>
</evidence>
<evidence type="ECO:0000313" key="2">
    <source>
        <dbReference type="EMBL" id="KAG5560088.1"/>
    </source>
</evidence>
<keyword evidence="3" id="KW-1185">Reference proteome</keyword>
<dbReference type="AlphaFoldDB" id="A0AAV6L6T3"/>
<gene>
    <name evidence="2" type="ORF">RHGRI_003398</name>
</gene>
<dbReference type="EMBL" id="JACTNZ010000002">
    <property type="protein sequence ID" value="KAG5560088.1"/>
    <property type="molecule type" value="Genomic_DNA"/>
</dbReference>
<proteinExistence type="predicted"/>
<accession>A0AAV6L6T3</accession>
<name>A0AAV6L6T3_9ERIC</name>
<dbReference type="Proteomes" id="UP000823749">
    <property type="component" value="Chromosome 2"/>
</dbReference>
<evidence type="ECO:0000313" key="3">
    <source>
        <dbReference type="Proteomes" id="UP000823749"/>
    </source>
</evidence>